<evidence type="ECO:0000256" key="1">
    <source>
        <dbReference type="SAM" id="Coils"/>
    </source>
</evidence>
<sequence length="492" mass="54891">MPCPTPTASPTLASSGLSMEPSSPSHAGEGEAACVGETKDAEGQGVSLACLQERLSELEEQLMLARRDRGDAELRSSRLSEQLDHLWQDLDNEKRERQVQANEERLLRIAEVAELRDAVQRLNKATRLDPDLEGPPDFSVLATCLEEDVEDRREPELTADLDAQAAARNVEAQLKRVVADARRAEASVRRELARAMADTRAYLEDTGQQQQELWAARQRMAAKAAKSEELTLECLVVRLESLDLQMRARLEKAERGYATVQSCVDRLSEMPAHLESLFTTDLDNLRQEVLEALQHERDHAHGAGQVLARTLSSEIARSVADQAIAEVRAEIVANIAAEAKLLREEFARSRSDEAYRQTLRIHGAEERISALERRNVGTTPASLSEETLAAIEDTLHEWRKENVQVHTEVKCQAQKLKQDFDDLKRQLADRSAADIADLHQRFDHLEEKLRSFACLVPAVGEGQSAEDAISSVRRLTEVLEAPICKKPESETP</sequence>
<evidence type="ECO:0000313" key="4">
    <source>
        <dbReference type="Proteomes" id="UP000186817"/>
    </source>
</evidence>
<name>A0A1Q9CZE8_SYMMI</name>
<evidence type="ECO:0000256" key="2">
    <source>
        <dbReference type="SAM" id="MobiDB-lite"/>
    </source>
</evidence>
<dbReference type="Proteomes" id="UP000186817">
    <property type="component" value="Unassembled WGS sequence"/>
</dbReference>
<dbReference type="AlphaFoldDB" id="A0A1Q9CZE8"/>
<proteinExistence type="predicted"/>
<feature type="coiled-coil region" evidence="1">
    <location>
        <begin position="406"/>
        <end position="448"/>
    </location>
</feature>
<organism evidence="3 4">
    <name type="scientific">Symbiodinium microadriaticum</name>
    <name type="common">Dinoflagellate</name>
    <name type="synonym">Zooxanthella microadriatica</name>
    <dbReference type="NCBI Taxonomy" id="2951"/>
    <lineage>
        <taxon>Eukaryota</taxon>
        <taxon>Sar</taxon>
        <taxon>Alveolata</taxon>
        <taxon>Dinophyceae</taxon>
        <taxon>Suessiales</taxon>
        <taxon>Symbiodiniaceae</taxon>
        <taxon>Symbiodinium</taxon>
    </lineage>
</organism>
<keyword evidence="4" id="KW-1185">Reference proteome</keyword>
<feature type="compositionally biased region" description="Low complexity" evidence="2">
    <location>
        <begin position="14"/>
        <end position="25"/>
    </location>
</feature>
<protein>
    <submittedName>
        <fullName evidence="3">Uncharacterized protein</fullName>
    </submittedName>
</protein>
<dbReference type="OrthoDB" id="10418811at2759"/>
<keyword evidence="1" id="KW-0175">Coiled coil</keyword>
<feature type="coiled-coil region" evidence="1">
    <location>
        <begin position="41"/>
        <end position="75"/>
    </location>
</feature>
<evidence type="ECO:0000313" key="3">
    <source>
        <dbReference type="EMBL" id="OLP88296.1"/>
    </source>
</evidence>
<reference evidence="3 4" key="1">
    <citation type="submission" date="2016-02" db="EMBL/GenBank/DDBJ databases">
        <title>Genome analysis of coral dinoflagellate symbionts highlights evolutionary adaptations to a symbiotic lifestyle.</title>
        <authorList>
            <person name="Aranda M."/>
            <person name="Li Y."/>
            <person name="Liew Y.J."/>
            <person name="Baumgarten S."/>
            <person name="Simakov O."/>
            <person name="Wilson M."/>
            <person name="Piel J."/>
            <person name="Ashoor H."/>
            <person name="Bougouffa S."/>
            <person name="Bajic V.B."/>
            <person name="Ryu T."/>
            <person name="Ravasi T."/>
            <person name="Bayer T."/>
            <person name="Micklem G."/>
            <person name="Kim H."/>
            <person name="Bhak J."/>
            <person name="Lajeunesse T.C."/>
            <person name="Voolstra C.R."/>
        </authorList>
    </citation>
    <scope>NUCLEOTIDE SEQUENCE [LARGE SCALE GENOMIC DNA]</scope>
    <source>
        <strain evidence="3 4">CCMP2467</strain>
    </source>
</reference>
<accession>A0A1Q9CZE8</accession>
<feature type="region of interest" description="Disordered" evidence="2">
    <location>
        <begin position="1"/>
        <end position="39"/>
    </location>
</feature>
<gene>
    <name evidence="3" type="ORF">AK812_SmicGene30358</name>
</gene>
<dbReference type="EMBL" id="LSRX01000820">
    <property type="protein sequence ID" value="OLP88296.1"/>
    <property type="molecule type" value="Genomic_DNA"/>
</dbReference>
<comment type="caution">
    <text evidence="3">The sequence shown here is derived from an EMBL/GenBank/DDBJ whole genome shotgun (WGS) entry which is preliminary data.</text>
</comment>